<evidence type="ECO:0000313" key="2">
    <source>
        <dbReference type="EMBL" id="CUN29718.1"/>
    </source>
</evidence>
<evidence type="ECO:0000313" key="7">
    <source>
        <dbReference type="Proteomes" id="UP000284660"/>
    </source>
</evidence>
<keyword evidence="1" id="KW-0732">Signal</keyword>
<evidence type="ECO:0000313" key="6">
    <source>
        <dbReference type="Proteomes" id="UP000095591"/>
    </source>
</evidence>
<sequence>MKTNLLTFCIFLGSFFSISLAYGDDIPTQGRWDDEDYRSITALPPTLSIDNNILSIEFKDALDNLTIHITDENSNIIYENTFSGAMGDIIDIPVNGMRTGTYQVILTHKLGWLVGEFENQ</sequence>
<dbReference type="RefSeq" id="WP_005860076.1">
    <property type="nucleotide sequence ID" value="NZ_BQOC01000011.1"/>
</dbReference>
<evidence type="ECO:0000313" key="8">
    <source>
        <dbReference type="Proteomes" id="UP000441609"/>
    </source>
</evidence>
<dbReference type="Gene3D" id="2.60.40.3080">
    <property type="match status" value="1"/>
</dbReference>
<organism evidence="2 6">
    <name type="scientific">Parabacteroides distasonis</name>
    <dbReference type="NCBI Taxonomy" id="823"/>
    <lineage>
        <taxon>Bacteria</taxon>
        <taxon>Pseudomonadati</taxon>
        <taxon>Bacteroidota</taxon>
        <taxon>Bacteroidia</taxon>
        <taxon>Bacteroidales</taxon>
        <taxon>Tannerellaceae</taxon>
        <taxon>Parabacteroides</taxon>
    </lineage>
</organism>
<proteinExistence type="predicted"/>
<gene>
    <name evidence="5" type="ORF">DW782_16265</name>
    <name evidence="2" type="ORF">ERS852429_03441</name>
    <name evidence="4" type="ORF">GKD70_00625</name>
    <name evidence="3" type="ORF">PN599_11385</name>
</gene>
<feature type="chain" id="PRO_5043136257" evidence="1">
    <location>
        <begin position="22"/>
        <end position="120"/>
    </location>
</feature>
<protein>
    <submittedName>
        <fullName evidence="3">DUF3244 domain-containing protein</fullName>
    </submittedName>
    <submittedName>
        <fullName evidence="2">Protein of uncharacterized function (DUF3244)</fullName>
    </submittedName>
</protein>
<evidence type="ECO:0000313" key="3">
    <source>
        <dbReference type="EMBL" id="MDB9005603.1"/>
    </source>
</evidence>
<dbReference type="Proteomes" id="UP001210126">
    <property type="component" value="Unassembled WGS sequence"/>
</dbReference>
<dbReference type="Proteomes" id="UP000284660">
    <property type="component" value="Unassembled WGS sequence"/>
</dbReference>
<reference evidence="5 7" key="2">
    <citation type="submission" date="2018-08" db="EMBL/GenBank/DDBJ databases">
        <title>A genome reference for cultivated species of the human gut microbiota.</title>
        <authorList>
            <person name="Zou Y."/>
            <person name="Xue W."/>
            <person name="Luo G."/>
        </authorList>
    </citation>
    <scope>NUCLEOTIDE SEQUENCE [LARGE SCALE GENOMIC DNA]</scope>
    <source>
        <strain evidence="5 7">AM30-4</strain>
    </source>
</reference>
<dbReference type="EMBL" id="QSJN01000011">
    <property type="protein sequence ID" value="RHD72412.1"/>
    <property type="molecule type" value="Genomic_DNA"/>
</dbReference>
<reference evidence="3" key="4">
    <citation type="submission" date="2023-01" db="EMBL/GenBank/DDBJ databases">
        <title>Human gut microbiome strain richness.</title>
        <authorList>
            <person name="Chen-Liaw A."/>
        </authorList>
    </citation>
    <scope>NUCLEOTIDE SEQUENCE</scope>
    <source>
        <strain evidence="3">RTP21484st1_E5_RTP21484_190118</strain>
    </source>
</reference>
<dbReference type="Proteomes" id="UP000441609">
    <property type="component" value="Unassembled WGS sequence"/>
</dbReference>
<dbReference type="EMBL" id="WKMO01000001">
    <property type="protein sequence ID" value="MSB71809.1"/>
    <property type="molecule type" value="Genomic_DNA"/>
</dbReference>
<feature type="signal peptide" evidence="1">
    <location>
        <begin position="1"/>
        <end position="21"/>
    </location>
</feature>
<dbReference type="EMBL" id="CYXP01000009">
    <property type="protein sequence ID" value="CUN29718.1"/>
    <property type="molecule type" value="Genomic_DNA"/>
</dbReference>
<dbReference type="OrthoDB" id="1098791at2"/>
<accession>A0A173VUT7</accession>
<dbReference type="Proteomes" id="UP000095591">
    <property type="component" value="Unassembled WGS sequence"/>
</dbReference>
<evidence type="ECO:0000256" key="1">
    <source>
        <dbReference type="SAM" id="SignalP"/>
    </source>
</evidence>
<reference evidence="4 8" key="3">
    <citation type="journal article" date="2019" name="Nat. Med.">
        <title>A library of human gut bacterial isolates paired with longitudinal multiomics data enables mechanistic microbiome research.</title>
        <authorList>
            <person name="Poyet M."/>
            <person name="Groussin M."/>
            <person name="Gibbons S.M."/>
            <person name="Avila-Pacheco J."/>
            <person name="Jiang X."/>
            <person name="Kearney S.M."/>
            <person name="Perrotta A.R."/>
            <person name="Berdy B."/>
            <person name="Zhao S."/>
            <person name="Lieberman T.D."/>
            <person name="Swanson P.K."/>
            <person name="Smith M."/>
            <person name="Roesemann S."/>
            <person name="Alexander J.E."/>
            <person name="Rich S.A."/>
            <person name="Livny J."/>
            <person name="Vlamakis H."/>
            <person name="Clish C."/>
            <person name="Bullock K."/>
            <person name="Deik A."/>
            <person name="Scott J."/>
            <person name="Pierce K.A."/>
            <person name="Xavier R.J."/>
            <person name="Alm E.J."/>
        </authorList>
    </citation>
    <scope>NUCLEOTIDE SEQUENCE [LARGE SCALE GENOMIC DNA]</scope>
    <source>
        <strain evidence="4 8">BIOML-A20</strain>
    </source>
</reference>
<dbReference type="EMBL" id="JAQMPJ010000009">
    <property type="protein sequence ID" value="MDB9005603.1"/>
    <property type="molecule type" value="Genomic_DNA"/>
</dbReference>
<evidence type="ECO:0000313" key="5">
    <source>
        <dbReference type="EMBL" id="RHD72412.1"/>
    </source>
</evidence>
<name>A0A173VUT7_PARDI</name>
<dbReference type="Pfam" id="PF11589">
    <property type="entry name" value="DUF3244"/>
    <property type="match status" value="1"/>
</dbReference>
<evidence type="ECO:0000313" key="4">
    <source>
        <dbReference type="EMBL" id="MSB71809.1"/>
    </source>
</evidence>
<dbReference type="AlphaFoldDB" id="A0A173VUT7"/>
<reference evidence="2 6" key="1">
    <citation type="submission" date="2015-09" db="EMBL/GenBank/DDBJ databases">
        <authorList>
            <consortium name="Pathogen Informatics"/>
        </authorList>
    </citation>
    <scope>NUCLEOTIDE SEQUENCE [LARGE SCALE GENOMIC DNA]</scope>
    <source>
        <strain evidence="2 6">2789STDY5608872</strain>
    </source>
</reference>
<dbReference type="InterPro" id="IPR021638">
    <property type="entry name" value="DUF3244"/>
</dbReference>